<dbReference type="PROSITE" id="PS00290">
    <property type="entry name" value="IG_MHC"/>
    <property type="match status" value="1"/>
</dbReference>
<dbReference type="SMART" id="SM00407">
    <property type="entry name" value="IGc1"/>
    <property type="match status" value="1"/>
</dbReference>
<dbReference type="PANTHER" id="PTHR19944">
    <property type="entry name" value="MHC CLASS II-RELATED"/>
    <property type="match status" value="1"/>
</dbReference>
<dbReference type="InterPro" id="IPR003597">
    <property type="entry name" value="Ig_C1-set"/>
</dbReference>
<dbReference type="InterPro" id="IPR036179">
    <property type="entry name" value="Ig-like_dom_sf"/>
</dbReference>
<keyword evidence="4" id="KW-1185">Reference proteome</keyword>
<dbReference type="InterPro" id="IPR050160">
    <property type="entry name" value="MHC/Immunoglobulin"/>
</dbReference>
<organism evidence="3 4">
    <name type="scientific">Cirrhinus mrigala</name>
    <name type="common">Mrigala</name>
    <dbReference type="NCBI Taxonomy" id="683832"/>
    <lineage>
        <taxon>Eukaryota</taxon>
        <taxon>Metazoa</taxon>
        <taxon>Chordata</taxon>
        <taxon>Craniata</taxon>
        <taxon>Vertebrata</taxon>
        <taxon>Euteleostomi</taxon>
        <taxon>Actinopterygii</taxon>
        <taxon>Neopterygii</taxon>
        <taxon>Teleostei</taxon>
        <taxon>Ostariophysi</taxon>
        <taxon>Cypriniformes</taxon>
        <taxon>Cyprinidae</taxon>
        <taxon>Labeoninae</taxon>
        <taxon>Labeonini</taxon>
        <taxon>Cirrhinus</taxon>
    </lineage>
</organism>
<feature type="domain" description="Ig-like" evidence="2">
    <location>
        <begin position="4"/>
        <end position="100"/>
    </location>
</feature>
<dbReference type="AlphaFoldDB" id="A0ABD0QKQ7"/>
<evidence type="ECO:0000313" key="4">
    <source>
        <dbReference type="Proteomes" id="UP001529510"/>
    </source>
</evidence>
<dbReference type="PROSITE" id="PS50835">
    <property type="entry name" value="IG_LIKE"/>
    <property type="match status" value="1"/>
</dbReference>
<sequence>MCLPVFIDKPQTSIYAKDDVQLNVENFLVCHVTGFFPPPVRVSWTKNNEALKEDSLSQYRPNDDGTYNVFSSLTFTPQEGDIYSCTVNHVALDQPQTKTW</sequence>
<feature type="non-terminal residue" evidence="3">
    <location>
        <position position="100"/>
    </location>
</feature>
<proteinExistence type="predicted"/>
<dbReference type="EMBL" id="JAMKFB020000008">
    <property type="protein sequence ID" value="KAL0186620.1"/>
    <property type="molecule type" value="Genomic_DNA"/>
</dbReference>
<dbReference type="InterPro" id="IPR013783">
    <property type="entry name" value="Ig-like_fold"/>
</dbReference>
<keyword evidence="1" id="KW-0393">Immunoglobulin domain</keyword>
<dbReference type="InterPro" id="IPR003006">
    <property type="entry name" value="Ig/MHC_CS"/>
</dbReference>
<accession>A0ABD0QKQ7</accession>
<dbReference type="Pfam" id="PF07654">
    <property type="entry name" value="C1-set"/>
    <property type="match status" value="1"/>
</dbReference>
<evidence type="ECO:0000313" key="3">
    <source>
        <dbReference type="EMBL" id="KAL0186620.1"/>
    </source>
</evidence>
<reference evidence="3 4" key="1">
    <citation type="submission" date="2024-05" db="EMBL/GenBank/DDBJ databases">
        <title>Genome sequencing and assembly of Indian major carp, Cirrhinus mrigala (Hamilton, 1822).</title>
        <authorList>
            <person name="Mohindra V."/>
            <person name="Chowdhury L.M."/>
            <person name="Lal K."/>
            <person name="Jena J.K."/>
        </authorList>
    </citation>
    <scope>NUCLEOTIDE SEQUENCE [LARGE SCALE GENOMIC DNA]</scope>
    <source>
        <strain evidence="3">CM1030</strain>
        <tissue evidence="3">Blood</tissue>
    </source>
</reference>
<evidence type="ECO:0000256" key="1">
    <source>
        <dbReference type="ARBA" id="ARBA00023319"/>
    </source>
</evidence>
<dbReference type="InterPro" id="IPR007110">
    <property type="entry name" value="Ig-like_dom"/>
</dbReference>
<dbReference type="Proteomes" id="UP001529510">
    <property type="component" value="Unassembled WGS sequence"/>
</dbReference>
<dbReference type="SUPFAM" id="SSF48726">
    <property type="entry name" value="Immunoglobulin"/>
    <property type="match status" value="1"/>
</dbReference>
<evidence type="ECO:0000259" key="2">
    <source>
        <dbReference type="PROSITE" id="PS50835"/>
    </source>
</evidence>
<gene>
    <name evidence="3" type="ORF">M9458_018290</name>
</gene>
<dbReference type="PANTHER" id="PTHR19944:SF86">
    <property type="entry name" value="HLA CLASS II HISTOCOMPATIBILITY ANTIGEN, DR ALPHA CHAIN"/>
    <property type="match status" value="1"/>
</dbReference>
<protein>
    <recommendedName>
        <fullName evidence="2">Ig-like domain-containing protein</fullName>
    </recommendedName>
</protein>
<dbReference type="Gene3D" id="2.60.40.10">
    <property type="entry name" value="Immunoglobulins"/>
    <property type="match status" value="1"/>
</dbReference>
<comment type="caution">
    <text evidence="3">The sequence shown here is derived from an EMBL/GenBank/DDBJ whole genome shotgun (WGS) entry which is preliminary data.</text>
</comment>
<name>A0ABD0QKQ7_CIRMR</name>